<gene>
    <name evidence="2" type="ORF">K452DRAFT_326207</name>
</gene>
<name>A0A6A6BI64_9PEZI</name>
<feature type="compositionally biased region" description="Basic and acidic residues" evidence="1">
    <location>
        <begin position="53"/>
        <end position="80"/>
    </location>
</feature>
<dbReference type="AlphaFoldDB" id="A0A6A6BI64"/>
<feature type="compositionally biased region" description="Low complexity" evidence="1">
    <location>
        <begin position="20"/>
        <end position="45"/>
    </location>
</feature>
<keyword evidence="3" id="KW-1185">Reference proteome</keyword>
<evidence type="ECO:0000256" key="1">
    <source>
        <dbReference type="SAM" id="MobiDB-lite"/>
    </source>
</evidence>
<dbReference type="Proteomes" id="UP000799438">
    <property type="component" value="Unassembled WGS sequence"/>
</dbReference>
<sequence>MSSRNPSHPPHRTTTASGVRRNLFNSNLSRRPTAASSASGTSATTIQVAEEPAADRDIVARDEEGNYKLETPELSMHIRDEEQEEREAANQLIESYRKHQHIETSEPEFKATLQASLQAKVESLDEDKWMFEGEDPTPS</sequence>
<feature type="compositionally biased region" description="Polar residues" evidence="1">
    <location>
        <begin position="1"/>
        <end position="17"/>
    </location>
</feature>
<dbReference type="EMBL" id="ML995483">
    <property type="protein sequence ID" value="KAF2143025.1"/>
    <property type="molecule type" value="Genomic_DNA"/>
</dbReference>
<dbReference type="RefSeq" id="XP_033398737.1">
    <property type="nucleotide sequence ID" value="XM_033544832.1"/>
</dbReference>
<proteinExistence type="predicted"/>
<protein>
    <submittedName>
        <fullName evidence="2">Uncharacterized protein</fullName>
    </submittedName>
</protein>
<reference evidence="2" key="1">
    <citation type="journal article" date="2020" name="Stud. Mycol.">
        <title>101 Dothideomycetes genomes: a test case for predicting lifestyles and emergence of pathogens.</title>
        <authorList>
            <person name="Haridas S."/>
            <person name="Albert R."/>
            <person name="Binder M."/>
            <person name="Bloem J."/>
            <person name="Labutti K."/>
            <person name="Salamov A."/>
            <person name="Andreopoulos B."/>
            <person name="Baker S."/>
            <person name="Barry K."/>
            <person name="Bills G."/>
            <person name="Bluhm B."/>
            <person name="Cannon C."/>
            <person name="Castanera R."/>
            <person name="Culley D."/>
            <person name="Daum C."/>
            <person name="Ezra D."/>
            <person name="Gonzalez J."/>
            <person name="Henrissat B."/>
            <person name="Kuo A."/>
            <person name="Liang C."/>
            <person name="Lipzen A."/>
            <person name="Lutzoni F."/>
            <person name="Magnuson J."/>
            <person name="Mondo S."/>
            <person name="Nolan M."/>
            <person name="Ohm R."/>
            <person name="Pangilinan J."/>
            <person name="Park H.-J."/>
            <person name="Ramirez L."/>
            <person name="Alfaro M."/>
            <person name="Sun H."/>
            <person name="Tritt A."/>
            <person name="Yoshinaga Y."/>
            <person name="Zwiers L.-H."/>
            <person name="Turgeon B."/>
            <person name="Goodwin S."/>
            <person name="Spatafora J."/>
            <person name="Crous P."/>
            <person name="Grigoriev I."/>
        </authorList>
    </citation>
    <scope>NUCLEOTIDE SEQUENCE</scope>
    <source>
        <strain evidence="2">CBS 121167</strain>
    </source>
</reference>
<dbReference type="GeneID" id="54302328"/>
<feature type="region of interest" description="Disordered" evidence="1">
    <location>
        <begin position="1"/>
        <end position="90"/>
    </location>
</feature>
<organism evidence="2 3">
    <name type="scientific">Aplosporella prunicola CBS 121167</name>
    <dbReference type="NCBI Taxonomy" id="1176127"/>
    <lineage>
        <taxon>Eukaryota</taxon>
        <taxon>Fungi</taxon>
        <taxon>Dikarya</taxon>
        <taxon>Ascomycota</taxon>
        <taxon>Pezizomycotina</taxon>
        <taxon>Dothideomycetes</taxon>
        <taxon>Dothideomycetes incertae sedis</taxon>
        <taxon>Botryosphaeriales</taxon>
        <taxon>Aplosporellaceae</taxon>
        <taxon>Aplosporella</taxon>
    </lineage>
</organism>
<evidence type="ECO:0000313" key="3">
    <source>
        <dbReference type="Proteomes" id="UP000799438"/>
    </source>
</evidence>
<evidence type="ECO:0000313" key="2">
    <source>
        <dbReference type="EMBL" id="KAF2143025.1"/>
    </source>
</evidence>
<accession>A0A6A6BI64</accession>
<dbReference type="OrthoDB" id="4188844at2759"/>